<dbReference type="SMART" id="SM00052">
    <property type="entry name" value="EAL"/>
    <property type="match status" value="1"/>
</dbReference>
<keyword evidence="16" id="KW-1185">Reference proteome</keyword>
<evidence type="ECO:0000256" key="4">
    <source>
        <dbReference type="ARBA" id="ARBA00022989"/>
    </source>
</evidence>
<evidence type="ECO:0000259" key="10">
    <source>
        <dbReference type="PROSITE" id="PS50112"/>
    </source>
</evidence>
<dbReference type="InterPro" id="IPR043128">
    <property type="entry name" value="Rev_trsase/Diguanyl_cyclase"/>
</dbReference>
<evidence type="ECO:0000256" key="1">
    <source>
        <dbReference type="ARBA" id="ARBA00004651"/>
    </source>
</evidence>
<dbReference type="InterPro" id="IPR013767">
    <property type="entry name" value="PAS_fold"/>
</dbReference>
<dbReference type="InterPro" id="IPR052155">
    <property type="entry name" value="Biofilm_reg_signaling"/>
</dbReference>
<evidence type="ECO:0000256" key="8">
    <source>
        <dbReference type="SAM" id="Phobius"/>
    </source>
</evidence>
<dbReference type="InterPro" id="IPR035919">
    <property type="entry name" value="EAL_sf"/>
</dbReference>
<keyword evidence="2" id="KW-1003">Cell membrane</keyword>
<dbReference type="PANTHER" id="PTHR44757">
    <property type="entry name" value="DIGUANYLATE CYCLASE DGCP"/>
    <property type="match status" value="1"/>
</dbReference>
<dbReference type="NCBIfam" id="TIGR00254">
    <property type="entry name" value="GGDEF"/>
    <property type="match status" value="1"/>
</dbReference>
<proteinExistence type="predicted"/>
<dbReference type="Gene3D" id="6.10.340.10">
    <property type="match status" value="1"/>
</dbReference>
<dbReference type="NCBIfam" id="TIGR00229">
    <property type="entry name" value="sensory_box"/>
    <property type="match status" value="1"/>
</dbReference>
<dbReference type="CDD" id="cd00130">
    <property type="entry name" value="PAS"/>
    <property type="match status" value="1"/>
</dbReference>
<dbReference type="GO" id="GO:0006355">
    <property type="term" value="P:regulation of DNA-templated transcription"/>
    <property type="evidence" value="ECO:0007669"/>
    <property type="project" value="InterPro"/>
</dbReference>
<evidence type="ECO:0000259" key="9">
    <source>
        <dbReference type="PROSITE" id="PS50110"/>
    </source>
</evidence>
<dbReference type="SMART" id="SM00091">
    <property type="entry name" value="PAS"/>
    <property type="match status" value="1"/>
</dbReference>
<dbReference type="PROSITE" id="PS50112">
    <property type="entry name" value="PAS"/>
    <property type="match status" value="1"/>
</dbReference>
<dbReference type="KEGG" id="sdr:SCD_n02279"/>
<dbReference type="InterPro" id="IPR001633">
    <property type="entry name" value="EAL_dom"/>
</dbReference>
<dbReference type="SUPFAM" id="SSF52172">
    <property type="entry name" value="CheY-like"/>
    <property type="match status" value="1"/>
</dbReference>
<dbReference type="SUPFAM" id="SSF158472">
    <property type="entry name" value="HAMP domain-like"/>
    <property type="match status" value="1"/>
</dbReference>
<accession>S6B6F6</accession>
<dbReference type="FunFam" id="3.20.20.450:FF:000001">
    <property type="entry name" value="Cyclic di-GMP phosphodiesterase yahA"/>
    <property type="match status" value="1"/>
</dbReference>
<dbReference type="PROSITE" id="PS50885">
    <property type="entry name" value="HAMP"/>
    <property type="match status" value="1"/>
</dbReference>
<dbReference type="AlphaFoldDB" id="S6B6F6"/>
<dbReference type="CDD" id="cd17569">
    <property type="entry name" value="REC_HupR-like"/>
    <property type="match status" value="1"/>
</dbReference>
<keyword evidence="7" id="KW-0597">Phosphoprotein</keyword>
<dbReference type="Pfam" id="PF00672">
    <property type="entry name" value="HAMP"/>
    <property type="match status" value="1"/>
</dbReference>
<dbReference type="CDD" id="cd12915">
    <property type="entry name" value="PDC2_DGC_like"/>
    <property type="match status" value="1"/>
</dbReference>
<comment type="catalytic activity">
    <reaction evidence="6">
        <text>3',3'-c-di-GMP + H2O = 5'-phosphoguanylyl(3'-&gt;5')guanosine + H(+)</text>
        <dbReference type="Rhea" id="RHEA:24902"/>
        <dbReference type="ChEBI" id="CHEBI:15377"/>
        <dbReference type="ChEBI" id="CHEBI:15378"/>
        <dbReference type="ChEBI" id="CHEBI:58754"/>
        <dbReference type="ChEBI" id="CHEBI:58805"/>
        <dbReference type="EC" id="3.1.4.52"/>
    </reaction>
    <physiologicalReaction direction="left-to-right" evidence="6">
        <dbReference type="Rhea" id="RHEA:24903"/>
    </physiologicalReaction>
</comment>
<evidence type="ECO:0000256" key="7">
    <source>
        <dbReference type="PROSITE-ProRule" id="PRU00169"/>
    </source>
</evidence>
<organism evidence="15 16">
    <name type="scientific">Sulfuricella denitrificans (strain DSM 22764 / NBRC 105220 / skB26)</name>
    <dbReference type="NCBI Taxonomy" id="1163617"/>
    <lineage>
        <taxon>Bacteria</taxon>
        <taxon>Pseudomonadati</taxon>
        <taxon>Pseudomonadota</taxon>
        <taxon>Betaproteobacteria</taxon>
        <taxon>Nitrosomonadales</taxon>
        <taxon>Sulfuricellaceae</taxon>
        <taxon>Sulfuricella</taxon>
    </lineage>
</organism>
<dbReference type="RefSeq" id="WP_009205284.1">
    <property type="nucleotide sequence ID" value="NC_022357.1"/>
</dbReference>
<dbReference type="PROSITE" id="PS50110">
    <property type="entry name" value="RESPONSE_REGULATORY"/>
    <property type="match status" value="1"/>
</dbReference>
<dbReference type="GO" id="GO:0000160">
    <property type="term" value="P:phosphorelay signal transduction system"/>
    <property type="evidence" value="ECO:0007669"/>
    <property type="project" value="InterPro"/>
</dbReference>
<keyword evidence="4 8" id="KW-1133">Transmembrane helix</keyword>
<dbReference type="InterPro" id="IPR035965">
    <property type="entry name" value="PAS-like_dom_sf"/>
</dbReference>
<feature type="domain" description="HAMP" evidence="13">
    <location>
        <begin position="308"/>
        <end position="361"/>
    </location>
</feature>
<evidence type="ECO:0000313" key="16">
    <source>
        <dbReference type="Proteomes" id="UP000015559"/>
    </source>
</evidence>
<dbReference type="eggNOG" id="COG5000">
    <property type="taxonomic scope" value="Bacteria"/>
</dbReference>
<dbReference type="InterPro" id="IPR011006">
    <property type="entry name" value="CheY-like_superfamily"/>
</dbReference>
<sequence>MFRLFPGLRGRLMLLILAAVLPAFLLVFYSTFEQRRGAAEFAQSETLKMAQTVAEGHRATSSSVRQLLKGLSTLAEIPDAKSAGPCNKVMANILRYSSDYANVGVALSNGDVVCSALPLPGPVNVADRVFFQSAVATRELSIGDYQEGRVAAKRGIHFGYPLINADKQVWGVMFVFLDLDLLNERLAETPHLETGDVVTLLDGSGRVLAHHPDPANYVGKSMATLPLYKQIQQSQGEGTYDGVGLDGVRRIFAFTPLFSRPRCCAYAVVGIPAERVYAKANHAVVRNVLLMVGMGLLVLTLAWVGGDLLVLKRVRALSSAARKMGQRDLTARSGLPHDEEELGQLARSFDEMADNLEAWQKQLVHSSHEVEKLGYRNQLILDSAGEGICGVDREGMITFVNPAAASMLGYQGGELLGLPLHHTVHCRKADGTLFPHQECPMHEAIEGGVNHQGSDEMLWRKDGSGFYADYVVIPMRESGKIAGAVVTFRDITERKHYEEQLAHQATHDSLTGLANRTILNDRIGLLIERAVREKTVVALLLLDLDRFKEINDSLGHGAGDELLRGMAARLTDLMRDSDTVARLGGDEFVVLVEMDTADSAIPVAQKILDALTKPFSISGREVFISASLGISLYPKDGASAEELLKNADVAMYRAKKGGGNTFRFYNEGMNTSSVERLNLETRLRHAVDNGELLLYYQPQVNLHSGEIIGAEALIRWQHPEMGLVSPLKFIPLAEETGLIFPIGEWVMRTACAQIKAWQDGGMMTPPVAVNLSAHQFRQRHLVKMTTGVLLDSGIDGRYLELEMTESAMMEDTDRVIRVLRELKEAGMTISIDDFGTGYSSLSYLKQFAIDKLKVDQSFVREITRDPKDAAIVVAIITMAHSLGLNVIAEGVETEGQLEYLRSHGCDEMQGYFFSRPVPVGDFEQMLRSGRKLTLNGQADESGRRTLLLVDDESNVTAALTRQFSHEGYRILVAHSPTEAFELLASHRVGVILSDQGMPEMSGIEFLGRVKRLYPDVVRIVLSGHTDLELIAEAFNQGSIYKYITKPWNDREMLDSVKAAFLEHEGRCKLRA</sequence>
<evidence type="ECO:0000256" key="5">
    <source>
        <dbReference type="ARBA" id="ARBA00023136"/>
    </source>
</evidence>
<dbReference type="STRING" id="1163617.SCD_n02279"/>
<feature type="domain" description="PAC" evidence="11">
    <location>
        <begin position="452"/>
        <end position="503"/>
    </location>
</feature>
<comment type="subcellular location">
    <subcellularLocation>
        <location evidence="1">Cell membrane</location>
        <topology evidence="1">Multi-pass membrane protein</topology>
    </subcellularLocation>
</comment>
<dbReference type="SUPFAM" id="SSF55785">
    <property type="entry name" value="PYP-like sensor domain (PAS domain)"/>
    <property type="match status" value="1"/>
</dbReference>
<protein>
    <submittedName>
        <fullName evidence="15">Uncharacterized protein</fullName>
    </submittedName>
</protein>
<dbReference type="GO" id="GO:0071111">
    <property type="term" value="F:cyclic-guanylate-specific phosphodiesterase activity"/>
    <property type="evidence" value="ECO:0007669"/>
    <property type="project" value="UniProtKB-EC"/>
</dbReference>
<feature type="transmembrane region" description="Helical" evidence="8">
    <location>
        <begin position="288"/>
        <end position="311"/>
    </location>
</feature>
<evidence type="ECO:0000259" key="12">
    <source>
        <dbReference type="PROSITE" id="PS50883"/>
    </source>
</evidence>
<feature type="transmembrane region" description="Helical" evidence="8">
    <location>
        <begin position="12"/>
        <end position="32"/>
    </location>
</feature>
<dbReference type="InterPro" id="IPR033479">
    <property type="entry name" value="dCache_1"/>
</dbReference>
<dbReference type="EMBL" id="AP013066">
    <property type="protein sequence ID" value="BAN36087.1"/>
    <property type="molecule type" value="Genomic_DNA"/>
</dbReference>
<evidence type="ECO:0000259" key="14">
    <source>
        <dbReference type="PROSITE" id="PS50887"/>
    </source>
</evidence>
<evidence type="ECO:0000259" key="13">
    <source>
        <dbReference type="PROSITE" id="PS50885"/>
    </source>
</evidence>
<evidence type="ECO:0000313" key="15">
    <source>
        <dbReference type="EMBL" id="BAN36087.1"/>
    </source>
</evidence>
<evidence type="ECO:0000256" key="2">
    <source>
        <dbReference type="ARBA" id="ARBA00022475"/>
    </source>
</evidence>
<evidence type="ECO:0000256" key="6">
    <source>
        <dbReference type="ARBA" id="ARBA00051114"/>
    </source>
</evidence>
<feature type="domain" description="PAS" evidence="10">
    <location>
        <begin position="380"/>
        <end position="417"/>
    </location>
</feature>
<gene>
    <name evidence="15" type="ORF">SCD_n02279</name>
</gene>
<dbReference type="GO" id="GO:0005886">
    <property type="term" value="C:plasma membrane"/>
    <property type="evidence" value="ECO:0007669"/>
    <property type="project" value="UniProtKB-SubCell"/>
</dbReference>
<dbReference type="InterPro" id="IPR029787">
    <property type="entry name" value="Nucleotide_cyclase"/>
</dbReference>
<feature type="domain" description="GGDEF" evidence="14">
    <location>
        <begin position="535"/>
        <end position="667"/>
    </location>
</feature>
<dbReference type="InterPro" id="IPR000700">
    <property type="entry name" value="PAS-assoc_C"/>
</dbReference>
<dbReference type="SMART" id="SM00304">
    <property type="entry name" value="HAMP"/>
    <property type="match status" value="1"/>
</dbReference>
<dbReference type="SMART" id="SM00267">
    <property type="entry name" value="GGDEF"/>
    <property type="match status" value="1"/>
</dbReference>
<dbReference type="SUPFAM" id="SSF141868">
    <property type="entry name" value="EAL domain-like"/>
    <property type="match status" value="1"/>
</dbReference>
<keyword evidence="3 8" id="KW-0812">Transmembrane</keyword>
<dbReference type="SMART" id="SM00448">
    <property type="entry name" value="REC"/>
    <property type="match status" value="1"/>
</dbReference>
<dbReference type="Gene3D" id="3.20.20.450">
    <property type="entry name" value="EAL domain"/>
    <property type="match status" value="1"/>
</dbReference>
<dbReference type="PROSITE" id="PS50113">
    <property type="entry name" value="PAC"/>
    <property type="match status" value="1"/>
</dbReference>
<name>S6B6F6_SULDS</name>
<dbReference type="InterPro" id="IPR000160">
    <property type="entry name" value="GGDEF_dom"/>
</dbReference>
<dbReference type="Pfam" id="PF00989">
    <property type="entry name" value="PAS"/>
    <property type="match status" value="1"/>
</dbReference>
<dbReference type="PANTHER" id="PTHR44757:SF2">
    <property type="entry name" value="BIOFILM ARCHITECTURE MAINTENANCE PROTEIN MBAA"/>
    <property type="match status" value="1"/>
</dbReference>
<dbReference type="InterPro" id="IPR003660">
    <property type="entry name" value="HAMP_dom"/>
</dbReference>
<dbReference type="Pfam" id="PF00990">
    <property type="entry name" value="GGDEF"/>
    <property type="match status" value="1"/>
</dbReference>
<dbReference type="InterPro" id="IPR001789">
    <property type="entry name" value="Sig_transdc_resp-reg_receiver"/>
</dbReference>
<feature type="domain" description="Response regulatory" evidence="9">
    <location>
        <begin position="945"/>
        <end position="1060"/>
    </location>
</feature>
<feature type="domain" description="EAL" evidence="12">
    <location>
        <begin position="676"/>
        <end position="930"/>
    </location>
</feature>
<dbReference type="Gene3D" id="3.30.450.20">
    <property type="entry name" value="PAS domain"/>
    <property type="match status" value="3"/>
</dbReference>
<dbReference type="CDD" id="cd12914">
    <property type="entry name" value="PDC1_DGC_like"/>
    <property type="match status" value="1"/>
</dbReference>
<dbReference type="HOGENOM" id="CLU_000445_70_44_4"/>
<dbReference type="InterPro" id="IPR000014">
    <property type="entry name" value="PAS"/>
</dbReference>
<feature type="modified residue" description="4-aspartylphosphate" evidence="7">
    <location>
        <position position="994"/>
    </location>
</feature>
<dbReference type="Pfam" id="PF02743">
    <property type="entry name" value="dCache_1"/>
    <property type="match status" value="1"/>
</dbReference>
<evidence type="ECO:0000256" key="3">
    <source>
        <dbReference type="ARBA" id="ARBA00022692"/>
    </source>
</evidence>
<dbReference type="Proteomes" id="UP000015559">
    <property type="component" value="Chromosome"/>
</dbReference>
<dbReference type="Pfam" id="PF00072">
    <property type="entry name" value="Response_reg"/>
    <property type="match status" value="1"/>
</dbReference>
<dbReference type="CDD" id="cd06225">
    <property type="entry name" value="HAMP"/>
    <property type="match status" value="1"/>
</dbReference>
<dbReference type="SUPFAM" id="SSF55073">
    <property type="entry name" value="Nucleotide cyclase"/>
    <property type="match status" value="1"/>
</dbReference>
<dbReference type="FunFam" id="3.30.70.270:FF:000001">
    <property type="entry name" value="Diguanylate cyclase domain protein"/>
    <property type="match status" value="1"/>
</dbReference>
<dbReference type="Pfam" id="PF00563">
    <property type="entry name" value="EAL"/>
    <property type="match status" value="1"/>
</dbReference>
<dbReference type="GO" id="GO:0071732">
    <property type="term" value="P:cellular response to nitric oxide"/>
    <property type="evidence" value="ECO:0007669"/>
    <property type="project" value="UniProtKB-ARBA"/>
</dbReference>
<evidence type="ECO:0000259" key="11">
    <source>
        <dbReference type="PROSITE" id="PS50113"/>
    </source>
</evidence>
<dbReference type="eggNOG" id="COG5001">
    <property type="taxonomic scope" value="Bacteria"/>
</dbReference>
<reference evidence="15 16" key="1">
    <citation type="journal article" date="2012" name="Appl. Environ. Microbiol.">
        <title>Draft genome sequence of a psychrotolerant sulfur-oxidizing bacterium, Sulfuricella denitrificans skB26, and proteomic insights into cold adaptation.</title>
        <authorList>
            <person name="Watanabe T."/>
            <person name="Kojima H."/>
            <person name="Fukui M."/>
        </authorList>
    </citation>
    <scope>NUCLEOTIDE SEQUENCE [LARGE SCALE GENOMIC DNA]</scope>
    <source>
        <strain evidence="16">skB26</strain>
    </source>
</reference>
<dbReference type="CDD" id="cd01948">
    <property type="entry name" value="EAL"/>
    <property type="match status" value="1"/>
</dbReference>
<dbReference type="PROSITE" id="PS50887">
    <property type="entry name" value="GGDEF"/>
    <property type="match status" value="1"/>
</dbReference>
<dbReference type="CDD" id="cd01949">
    <property type="entry name" value="GGDEF"/>
    <property type="match status" value="1"/>
</dbReference>
<dbReference type="OrthoDB" id="9813903at2"/>
<dbReference type="Gene3D" id="3.30.70.270">
    <property type="match status" value="1"/>
</dbReference>
<keyword evidence="5 8" id="KW-0472">Membrane</keyword>
<dbReference type="PROSITE" id="PS50883">
    <property type="entry name" value="EAL"/>
    <property type="match status" value="1"/>
</dbReference>
<dbReference type="Gene3D" id="3.40.50.2300">
    <property type="match status" value="1"/>
</dbReference>